<reference evidence="3" key="1">
    <citation type="submission" date="2017-11" db="EMBL/GenBank/DDBJ databases">
        <title>Genome sequence of Pantoea sp. MSR2.</title>
        <authorList>
            <person name="Nascimento F.X."/>
        </authorList>
    </citation>
    <scope>NUCLEOTIDE SEQUENCE [LARGE SCALE GENOMIC DNA]</scope>
    <source>
        <strain evidence="3">MSR2</strain>
    </source>
</reference>
<reference evidence="2" key="2">
    <citation type="journal article" date="2020" name="Environ. Microbiol.">
        <title>The extreme plant-growth-promoting properties of Pantoea phytobeneficialis MSR2 revealed by functional and genomic analysis.</title>
        <authorList>
            <person name="Nascimento F.X."/>
            <person name="Hernandez A.G."/>
            <person name="Glick B.R."/>
            <person name="Rossi M.J."/>
        </authorList>
    </citation>
    <scope>NUCLEOTIDE SEQUENCE</scope>
    <source>
        <strain evidence="2">MSR2</strain>
    </source>
</reference>
<organism evidence="2 3">
    <name type="scientific">Pantoea phytobeneficialis</name>
    <dbReference type="NCBI Taxonomy" id="2052056"/>
    <lineage>
        <taxon>Bacteria</taxon>
        <taxon>Pseudomonadati</taxon>
        <taxon>Pseudomonadota</taxon>
        <taxon>Gammaproteobacteria</taxon>
        <taxon>Enterobacterales</taxon>
        <taxon>Erwiniaceae</taxon>
        <taxon>Pantoea</taxon>
    </lineage>
</organism>
<proteinExistence type="predicted"/>
<dbReference type="KEGG" id="ppho:CTZ24_09090"/>
<accession>A0AAP9H546</accession>
<sequence length="455" mass="51949">MSSLRWLVLPLAMLPGERVSACLSDADMALFGQMSAVRKRPASWQIGGNDPWRTDNGYTDLVVKYSNRCLFVDEQIRLNVALYGLTYYPVRDGGVFEQDDQRARLLFDRLSLTYNLSDTVRLEAGKISNKSGLFYLKSPANLLSNYGGGFKSTRIYHPALNQVWAESSWGFELSETNENNSLSLTIAPKLAQAGKTYESSANWSATQRSNSRDRYLLTYTDYRFADHTSSASLMFGDANMIALANSYNLSQQLTFNSELALHSKQRWRHLDEAKAEQLQNYVFPDVLYHTREKQGWELALGVQYTTERFDHFGIGYYFQSEGYSARQWKKQTDVINFLSQKTPYPSLERAFDAYKYLMASEIYNASSNGNLLGKHYINSYATILLNEQDRLQPWSAINLMDKSSMTGITYIRQLKSLNNQMEVYTGVYIMAGKNNSEFGLFGETLATYIGFNYTF</sequence>
<dbReference type="RefSeq" id="WP_208725355.1">
    <property type="nucleotide sequence ID" value="NZ_CP024636.1"/>
</dbReference>
<evidence type="ECO:0000313" key="1">
    <source>
        <dbReference type="EMBL" id="MDO6406131.1"/>
    </source>
</evidence>
<protein>
    <submittedName>
        <fullName evidence="2">Uncharacterized protein</fullName>
    </submittedName>
</protein>
<evidence type="ECO:0000313" key="3">
    <source>
        <dbReference type="Proteomes" id="UP000424872"/>
    </source>
</evidence>
<dbReference type="AlphaFoldDB" id="A0AAP9H546"/>
<dbReference type="EMBL" id="JAUOOM010000004">
    <property type="protein sequence ID" value="MDO6406131.1"/>
    <property type="molecule type" value="Genomic_DNA"/>
</dbReference>
<gene>
    <name evidence="2" type="ORF">CTZ24_09090</name>
    <name evidence="1" type="ORF">Q3404_06025</name>
</gene>
<evidence type="ECO:0000313" key="2">
    <source>
        <dbReference type="EMBL" id="QGR06557.1"/>
    </source>
</evidence>
<name>A0AAP9H546_9GAMM</name>
<keyword evidence="4" id="KW-1185">Reference proteome</keyword>
<dbReference type="Proteomes" id="UP001171299">
    <property type="component" value="Unassembled WGS sequence"/>
</dbReference>
<evidence type="ECO:0000313" key="4">
    <source>
        <dbReference type="Proteomes" id="UP001171299"/>
    </source>
</evidence>
<reference evidence="1" key="3">
    <citation type="submission" date="2023-07" db="EMBL/GenBank/DDBJ databases">
        <title>The extreme plant-growth-promoting properties of Pantoea phytobeneficialis PF55 revealed by functional and genomic analysis.</title>
        <authorList>
            <person name="Nascimento F.X."/>
            <person name="Marcio R.J."/>
        </authorList>
    </citation>
    <scope>NUCLEOTIDE SEQUENCE</scope>
    <source>
        <strain evidence="1">PF55</strain>
    </source>
</reference>
<dbReference type="EMBL" id="CP024636">
    <property type="protein sequence ID" value="QGR06557.1"/>
    <property type="molecule type" value="Genomic_DNA"/>
</dbReference>
<dbReference type="Proteomes" id="UP000424872">
    <property type="component" value="Chromosome"/>
</dbReference>